<dbReference type="GO" id="GO:0005886">
    <property type="term" value="C:plasma membrane"/>
    <property type="evidence" value="ECO:0007669"/>
    <property type="project" value="UniProtKB-SubCell"/>
</dbReference>
<feature type="transmembrane region" description="Helical" evidence="6">
    <location>
        <begin position="196"/>
        <end position="215"/>
    </location>
</feature>
<keyword evidence="3 6" id="KW-0812">Transmembrane</keyword>
<accession>A0A2U8FTD9</accession>
<dbReference type="AlphaFoldDB" id="A0A2U8FTD9"/>
<keyword evidence="5 6" id="KW-0472">Membrane</keyword>
<feature type="transmembrane region" description="Helical" evidence="6">
    <location>
        <begin position="165"/>
        <end position="189"/>
    </location>
</feature>
<feature type="transmembrane region" description="Helical" evidence="6">
    <location>
        <begin position="40"/>
        <end position="58"/>
    </location>
</feature>
<comment type="similarity">
    <text evidence="6">Belongs to the TVP38/TMEM64 family.</text>
</comment>
<evidence type="ECO:0000256" key="3">
    <source>
        <dbReference type="ARBA" id="ARBA00022692"/>
    </source>
</evidence>
<evidence type="ECO:0000256" key="4">
    <source>
        <dbReference type="ARBA" id="ARBA00022989"/>
    </source>
</evidence>
<evidence type="ECO:0000256" key="1">
    <source>
        <dbReference type="ARBA" id="ARBA00004651"/>
    </source>
</evidence>
<feature type="transmembrane region" description="Helical" evidence="6">
    <location>
        <begin position="227"/>
        <end position="246"/>
    </location>
</feature>
<evidence type="ECO:0000256" key="5">
    <source>
        <dbReference type="ARBA" id="ARBA00023136"/>
    </source>
</evidence>
<dbReference type="KEGG" id="aon:DEH84_13485"/>
<name>A0A2U8FTD9_9BURK</name>
<dbReference type="InterPro" id="IPR015414">
    <property type="entry name" value="TMEM64"/>
</dbReference>
<dbReference type="PANTHER" id="PTHR12677:SF58">
    <property type="entry name" value="TVP38_TMEM64 FAMILY MEMBRANE PROTEIN RV0625C"/>
    <property type="match status" value="1"/>
</dbReference>
<protein>
    <recommendedName>
        <fullName evidence="6">TVP38/TMEM64 family membrane protein</fullName>
    </recommendedName>
</protein>
<evidence type="ECO:0000259" key="7">
    <source>
        <dbReference type="Pfam" id="PF09335"/>
    </source>
</evidence>
<gene>
    <name evidence="8" type="ORF">DEH84_13485</name>
</gene>
<dbReference type="InterPro" id="IPR032816">
    <property type="entry name" value="VTT_dom"/>
</dbReference>
<feature type="transmembrane region" description="Helical" evidence="6">
    <location>
        <begin position="120"/>
        <end position="137"/>
    </location>
</feature>
<evidence type="ECO:0000313" key="9">
    <source>
        <dbReference type="Proteomes" id="UP000244892"/>
    </source>
</evidence>
<keyword evidence="4 6" id="KW-1133">Transmembrane helix</keyword>
<proteinExistence type="inferred from homology"/>
<feature type="domain" description="VTT" evidence="7">
    <location>
        <begin position="100"/>
        <end position="215"/>
    </location>
</feature>
<dbReference type="Proteomes" id="UP000244892">
    <property type="component" value="Chromosome"/>
</dbReference>
<dbReference type="Pfam" id="PF09335">
    <property type="entry name" value="VTT_dom"/>
    <property type="match status" value="1"/>
</dbReference>
<keyword evidence="2 6" id="KW-1003">Cell membrane</keyword>
<sequence>MAGPGAAGQHRSARAAMGRCAWRPSLPSSLSVPPLRRARLLFIAAYALVGVALVWLWQQPQARALLSLPALSEAGRTLLQTPFGSLAVIGGYVLAVFLAVPVAALIAAGVLVFGPWPGMAYAMAGMLAGAVVAWAVGRWSGPALIDRAAGGRLALLSAHLHRRGLWTVAVVRALPVAPFLVVNVAAGALGVRLRDYVLGSFLGLLPGTVGMSLFMDRVVAVWREPGPGAWASLAAVFAGVATLLWWTRRRLSQPPV</sequence>
<reference evidence="8 9" key="1">
    <citation type="submission" date="2018-05" db="EMBL/GenBank/DDBJ databases">
        <title>complete genome sequence of Aquabacterium olei NBRC 110486.</title>
        <authorList>
            <person name="Tang B."/>
            <person name="Chang J."/>
            <person name="Zhang L."/>
            <person name="Yang H."/>
        </authorList>
    </citation>
    <scope>NUCLEOTIDE SEQUENCE [LARGE SCALE GENOMIC DNA]</scope>
    <source>
        <strain evidence="8 9">NBRC 110486</strain>
    </source>
</reference>
<organism evidence="8 9">
    <name type="scientific">Aquabacterium olei</name>
    <dbReference type="NCBI Taxonomy" id="1296669"/>
    <lineage>
        <taxon>Bacteria</taxon>
        <taxon>Pseudomonadati</taxon>
        <taxon>Pseudomonadota</taxon>
        <taxon>Betaproteobacteria</taxon>
        <taxon>Burkholderiales</taxon>
        <taxon>Aquabacterium</taxon>
    </lineage>
</organism>
<dbReference type="PANTHER" id="PTHR12677">
    <property type="entry name" value="GOLGI APPARATUS MEMBRANE PROTEIN TVP38-RELATED"/>
    <property type="match status" value="1"/>
</dbReference>
<evidence type="ECO:0000313" key="8">
    <source>
        <dbReference type="EMBL" id="AWI54322.1"/>
    </source>
</evidence>
<evidence type="ECO:0000256" key="2">
    <source>
        <dbReference type="ARBA" id="ARBA00022475"/>
    </source>
</evidence>
<evidence type="ECO:0000256" key="6">
    <source>
        <dbReference type="RuleBase" id="RU366058"/>
    </source>
</evidence>
<feature type="transmembrane region" description="Helical" evidence="6">
    <location>
        <begin position="89"/>
        <end position="113"/>
    </location>
</feature>
<comment type="subcellular location">
    <subcellularLocation>
        <location evidence="1 6">Cell membrane</location>
        <topology evidence="1 6">Multi-pass membrane protein</topology>
    </subcellularLocation>
</comment>
<keyword evidence="9" id="KW-1185">Reference proteome</keyword>
<dbReference type="EMBL" id="CP029210">
    <property type="protein sequence ID" value="AWI54322.1"/>
    <property type="molecule type" value="Genomic_DNA"/>
</dbReference>